<comment type="caution">
    <text evidence="1">The sequence shown here is derived from an EMBL/GenBank/DDBJ whole genome shotgun (WGS) entry which is preliminary data.</text>
</comment>
<proteinExistence type="predicted"/>
<reference evidence="1 2" key="1">
    <citation type="journal article" date="2022" name="bioRxiv">
        <title>Genomics of Preaxostyla Flagellates Illuminates Evolutionary Transitions and the Path Towards Mitochondrial Loss.</title>
        <authorList>
            <person name="Novak L.V.F."/>
            <person name="Treitli S.C."/>
            <person name="Pyrih J."/>
            <person name="Halakuc P."/>
            <person name="Pipaliya S.V."/>
            <person name="Vacek V."/>
            <person name="Brzon O."/>
            <person name="Soukal P."/>
            <person name="Eme L."/>
            <person name="Dacks J.B."/>
            <person name="Karnkowska A."/>
            <person name="Elias M."/>
            <person name="Hampl V."/>
        </authorList>
    </citation>
    <scope>NUCLEOTIDE SEQUENCE [LARGE SCALE GENOMIC DNA]</scope>
    <source>
        <strain evidence="1">NAU3</strain>
        <tissue evidence="1">Gut</tissue>
    </source>
</reference>
<sequence>MHALKKAIERGFPFSSGTIQVRRQSNPTPNYQIGVPFVQGNDQLASPLSSEPINSSIPEFSLEDCLVQLTSVLPERGFSQTTRTKTPFRSHLSSEALAMQSVIVANSKPSLSEEGIEYSFHAVLSQSLPVLFYPPHPQLFAAILPIPQLFAILPIPQLAAILPIPQLFAAILPIPQLFAAILPIPQLVISVPFVLTLDITFC</sequence>
<name>A0ABQ9WN16_9EUKA</name>
<dbReference type="Proteomes" id="UP001281761">
    <property type="component" value="Unassembled WGS sequence"/>
</dbReference>
<keyword evidence="2" id="KW-1185">Reference proteome</keyword>
<organism evidence="1 2">
    <name type="scientific">Blattamonas nauphoetae</name>
    <dbReference type="NCBI Taxonomy" id="2049346"/>
    <lineage>
        <taxon>Eukaryota</taxon>
        <taxon>Metamonada</taxon>
        <taxon>Preaxostyla</taxon>
        <taxon>Oxymonadida</taxon>
        <taxon>Blattamonas</taxon>
    </lineage>
</organism>
<accession>A0ABQ9WN16</accession>
<protein>
    <submittedName>
        <fullName evidence="1">Uncharacterized protein</fullName>
    </submittedName>
</protein>
<dbReference type="EMBL" id="JARBJD010000612">
    <property type="protein sequence ID" value="KAK2940738.1"/>
    <property type="molecule type" value="Genomic_DNA"/>
</dbReference>
<evidence type="ECO:0000313" key="1">
    <source>
        <dbReference type="EMBL" id="KAK2940738.1"/>
    </source>
</evidence>
<evidence type="ECO:0000313" key="2">
    <source>
        <dbReference type="Proteomes" id="UP001281761"/>
    </source>
</evidence>
<gene>
    <name evidence="1" type="ORF">BLNAU_24344</name>
</gene>